<evidence type="ECO:0000256" key="6">
    <source>
        <dbReference type="SAM" id="Phobius"/>
    </source>
</evidence>
<feature type="chain" id="PRO_5016571647" description="Mid2 domain-containing protein" evidence="7">
    <location>
        <begin position="19"/>
        <end position="260"/>
    </location>
</feature>
<accession>A0A370TBH1</accession>
<evidence type="ECO:0000256" key="5">
    <source>
        <dbReference type="SAM" id="MobiDB-lite"/>
    </source>
</evidence>
<keyword evidence="9" id="KW-1185">Reference proteome</keyword>
<feature type="region of interest" description="Disordered" evidence="5">
    <location>
        <begin position="127"/>
        <end position="173"/>
    </location>
</feature>
<feature type="signal peptide" evidence="7">
    <location>
        <begin position="1"/>
        <end position="18"/>
    </location>
</feature>
<comment type="subcellular location">
    <subcellularLocation>
        <location evidence="1">Membrane</location>
        <topology evidence="1">Single-pass membrane protein</topology>
    </subcellularLocation>
</comment>
<evidence type="ECO:0008006" key="10">
    <source>
        <dbReference type="Google" id="ProtNLM"/>
    </source>
</evidence>
<evidence type="ECO:0000256" key="1">
    <source>
        <dbReference type="ARBA" id="ARBA00004167"/>
    </source>
</evidence>
<feature type="transmembrane region" description="Helical" evidence="6">
    <location>
        <begin position="185"/>
        <end position="206"/>
    </location>
</feature>
<protein>
    <recommendedName>
        <fullName evidence="10">Mid2 domain-containing protein</fullName>
    </recommendedName>
</protein>
<proteinExistence type="predicted"/>
<evidence type="ECO:0000313" key="8">
    <source>
        <dbReference type="EMBL" id="RDL31389.1"/>
    </source>
</evidence>
<sequence>MRSWFLVSLWALFTTVLGIEFINPGPEGPSGDYSLNAVYVKGSPVNIQWTPAPDGARTSLTMFQLKGKQFLQPFEYLTQSVLNVTSLSWMVQTTKDLSVSNTFFFCLFIEGEVRSTANSHAFNITENAAKPSSTSSSSRSSSSSSATSSTTSSTSTQAPASESTTTPPVVIQSSAPGGLSTGAKAGIGIGISAAVVLGLGAGWFIFGRRKKQDGIAPGASGMPSNIQAEKWQEQRQDQIYQLSGESTVAPLIHELPSERQ</sequence>
<dbReference type="AlphaFoldDB" id="A0A370TBH1"/>
<dbReference type="GeneID" id="43602447"/>
<gene>
    <name evidence="8" type="ORF">BP5553_09598</name>
</gene>
<dbReference type="PANTHER" id="PTHR15549:SF26">
    <property type="entry name" value="AXIAL BUDDING PATTERN PROTEIN 2-RELATED"/>
    <property type="match status" value="1"/>
</dbReference>
<evidence type="ECO:0000313" key="9">
    <source>
        <dbReference type="Proteomes" id="UP000254866"/>
    </source>
</evidence>
<dbReference type="OrthoDB" id="3564193at2759"/>
<dbReference type="Proteomes" id="UP000254866">
    <property type="component" value="Unassembled WGS sequence"/>
</dbReference>
<evidence type="ECO:0000256" key="7">
    <source>
        <dbReference type="SAM" id="SignalP"/>
    </source>
</evidence>
<evidence type="ECO:0000256" key="3">
    <source>
        <dbReference type="ARBA" id="ARBA00022989"/>
    </source>
</evidence>
<keyword evidence="3 6" id="KW-1133">Transmembrane helix</keyword>
<evidence type="ECO:0000256" key="4">
    <source>
        <dbReference type="ARBA" id="ARBA00023136"/>
    </source>
</evidence>
<keyword evidence="2 6" id="KW-0812">Transmembrane</keyword>
<dbReference type="STRING" id="2656787.A0A370TBH1"/>
<dbReference type="PANTHER" id="PTHR15549">
    <property type="entry name" value="PAIRED IMMUNOGLOBULIN-LIKE TYPE 2 RECEPTOR"/>
    <property type="match status" value="1"/>
</dbReference>
<reference evidence="8 9" key="1">
    <citation type="journal article" date="2018" name="IMA Fungus">
        <title>IMA Genome-F 9: Draft genome sequence of Annulohypoxylon stygium, Aspergillus mulundensis, Berkeleyomyces basicola (syn. Thielaviopsis basicola), Ceratocystis smalleyi, two Cercospora beticola strains, Coleophoma cylindrospora, Fusarium fracticaudum, Phialophora cf. hyalina, and Morchella septimelata.</title>
        <authorList>
            <person name="Wingfield B.D."/>
            <person name="Bills G.F."/>
            <person name="Dong Y."/>
            <person name="Huang W."/>
            <person name="Nel W.J."/>
            <person name="Swalarsk-Parry B.S."/>
            <person name="Vaghefi N."/>
            <person name="Wilken P.M."/>
            <person name="An Z."/>
            <person name="de Beer Z.W."/>
            <person name="De Vos L."/>
            <person name="Chen L."/>
            <person name="Duong T.A."/>
            <person name="Gao Y."/>
            <person name="Hammerbacher A."/>
            <person name="Kikkert J.R."/>
            <person name="Li Y."/>
            <person name="Li H."/>
            <person name="Li K."/>
            <person name="Li Q."/>
            <person name="Liu X."/>
            <person name="Ma X."/>
            <person name="Naidoo K."/>
            <person name="Pethybridge S.J."/>
            <person name="Sun J."/>
            <person name="Steenkamp E.T."/>
            <person name="van der Nest M.A."/>
            <person name="van Wyk S."/>
            <person name="Wingfield M.J."/>
            <person name="Xiong C."/>
            <person name="Yue Q."/>
            <person name="Zhang X."/>
        </authorList>
    </citation>
    <scope>NUCLEOTIDE SEQUENCE [LARGE SCALE GENOMIC DNA]</scope>
    <source>
        <strain evidence="8 9">BP 5553</strain>
    </source>
</reference>
<keyword evidence="7" id="KW-0732">Signal</keyword>
<comment type="caution">
    <text evidence="8">The sequence shown here is derived from an EMBL/GenBank/DDBJ whole genome shotgun (WGS) entry which is preliminary data.</text>
</comment>
<feature type="compositionally biased region" description="Low complexity" evidence="5">
    <location>
        <begin position="132"/>
        <end position="166"/>
    </location>
</feature>
<dbReference type="GO" id="GO:0071944">
    <property type="term" value="C:cell periphery"/>
    <property type="evidence" value="ECO:0007669"/>
    <property type="project" value="UniProtKB-ARBA"/>
</dbReference>
<dbReference type="GO" id="GO:0016020">
    <property type="term" value="C:membrane"/>
    <property type="evidence" value="ECO:0007669"/>
    <property type="project" value="UniProtKB-SubCell"/>
</dbReference>
<dbReference type="EMBL" id="NPIC01000012">
    <property type="protein sequence ID" value="RDL31389.1"/>
    <property type="molecule type" value="Genomic_DNA"/>
</dbReference>
<dbReference type="InterPro" id="IPR051694">
    <property type="entry name" value="Immunoregulatory_rcpt-like"/>
</dbReference>
<organism evidence="8 9">
    <name type="scientific">Venustampulla echinocandica</name>
    <dbReference type="NCBI Taxonomy" id="2656787"/>
    <lineage>
        <taxon>Eukaryota</taxon>
        <taxon>Fungi</taxon>
        <taxon>Dikarya</taxon>
        <taxon>Ascomycota</taxon>
        <taxon>Pezizomycotina</taxon>
        <taxon>Leotiomycetes</taxon>
        <taxon>Helotiales</taxon>
        <taxon>Pleuroascaceae</taxon>
        <taxon>Venustampulla</taxon>
    </lineage>
</organism>
<evidence type="ECO:0000256" key="2">
    <source>
        <dbReference type="ARBA" id="ARBA00022692"/>
    </source>
</evidence>
<name>A0A370TBH1_9HELO</name>
<dbReference type="RefSeq" id="XP_031865520.1">
    <property type="nucleotide sequence ID" value="XM_032018221.1"/>
</dbReference>
<keyword evidence="4 6" id="KW-0472">Membrane</keyword>